<feature type="transmembrane region" description="Helical" evidence="2">
    <location>
        <begin position="195"/>
        <end position="214"/>
    </location>
</feature>
<keyword evidence="2" id="KW-0812">Transmembrane</keyword>
<proteinExistence type="predicted"/>
<dbReference type="InterPro" id="IPR036869">
    <property type="entry name" value="J_dom_sf"/>
</dbReference>
<dbReference type="EMBL" id="DF933830">
    <property type="protein sequence ID" value="GAM39711.1"/>
    <property type="molecule type" value="Genomic_DNA"/>
</dbReference>
<evidence type="ECO:0000256" key="2">
    <source>
        <dbReference type="SAM" id="Phobius"/>
    </source>
</evidence>
<keyword evidence="2" id="KW-1133">Transmembrane helix</keyword>
<feature type="compositionally biased region" description="Polar residues" evidence="1">
    <location>
        <begin position="293"/>
        <end position="303"/>
    </location>
</feature>
<keyword evidence="5" id="KW-1185">Reference proteome</keyword>
<sequence>MSWKQTVFGHGSIPVFNCPRSRAHYLQLPWRGNPYEYIHSRHYASLHSEHFIGGDHQWPTAPSFTPYDILRQEPAAPYSKRRYYELVKLYHPDLQSEDRRNFKNVSDEVRLQRYRLIVAAHEILSDPEKRAAYDRDGTGWHSHPDHPDSKSDSKAYAWAADNDASIFNNATWEDWERYHNRNNPKQVQMVSHGTFISFMLLLVLFGGFAQASWITQTQMGLDQRVQEMNAKSARLLAKRRQQTDELKSREHRVQNFLIRRDPTGSGLKEEEEPVYKQALDKQARLPRLPGPETSLTNSEHQPK</sequence>
<evidence type="ECO:0000313" key="5">
    <source>
        <dbReference type="Proteomes" id="UP000053095"/>
    </source>
</evidence>
<dbReference type="PRINTS" id="PR00625">
    <property type="entry name" value="JDOMAIN"/>
</dbReference>
<dbReference type="CDD" id="cd06257">
    <property type="entry name" value="DnaJ"/>
    <property type="match status" value="1"/>
</dbReference>
<dbReference type="InterPro" id="IPR050817">
    <property type="entry name" value="DjlA_DnaK_co-chaperone"/>
</dbReference>
<reference evidence="5" key="1">
    <citation type="journal article" date="2015" name="Genome Announc.">
        <title>Draft genome sequence of Talaromyces cellulolyticus strain Y-94, a source of lignocellulosic biomass-degrading enzymes.</title>
        <authorList>
            <person name="Fujii T."/>
            <person name="Koike H."/>
            <person name="Sawayama S."/>
            <person name="Yano S."/>
            <person name="Inoue H."/>
        </authorList>
    </citation>
    <scope>NUCLEOTIDE SEQUENCE [LARGE SCALE GENOMIC DNA]</scope>
    <source>
        <strain evidence="5">Y-94</strain>
    </source>
</reference>
<dbReference type="Pfam" id="PF00226">
    <property type="entry name" value="DnaJ"/>
    <property type="match status" value="1"/>
</dbReference>
<evidence type="ECO:0000313" key="4">
    <source>
        <dbReference type="EMBL" id="GAM39711.1"/>
    </source>
</evidence>
<dbReference type="PROSITE" id="PS00636">
    <property type="entry name" value="DNAJ_1"/>
    <property type="match status" value="1"/>
</dbReference>
<evidence type="ECO:0000259" key="3">
    <source>
        <dbReference type="PROSITE" id="PS50076"/>
    </source>
</evidence>
<feature type="region of interest" description="Disordered" evidence="1">
    <location>
        <begin position="135"/>
        <end position="154"/>
    </location>
</feature>
<protein>
    <submittedName>
        <fullName evidence="4">Hsp40 co-chaperone</fullName>
    </submittedName>
</protein>
<feature type="region of interest" description="Disordered" evidence="1">
    <location>
        <begin position="258"/>
        <end position="303"/>
    </location>
</feature>
<organism evidence="4 5">
    <name type="scientific">Talaromyces pinophilus</name>
    <name type="common">Penicillium pinophilum</name>
    <dbReference type="NCBI Taxonomy" id="128442"/>
    <lineage>
        <taxon>Eukaryota</taxon>
        <taxon>Fungi</taxon>
        <taxon>Dikarya</taxon>
        <taxon>Ascomycota</taxon>
        <taxon>Pezizomycotina</taxon>
        <taxon>Eurotiomycetes</taxon>
        <taxon>Eurotiomycetidae</taxon>
        <taxon>Eurotiales</taxon>
        <taxon>Trichocomaceae</taxon>
        <taxon>Talaromyces</taxon>
        <taxon>Talaromyces sect. Talaromyces</taxon>
    </lineage>
</organism>
<dbReference type="Gene3D" id="1.10.287.110">
    <property type="entry name" value="DnaJ domain"/>
    <property type="match status" value="1"/>
</dbReference>
<keyword evidence="2" id="KW-0472">Membrane</keyword>
<evidence type="ECO:0000256" key="1">
    <source>
        <dbReference type="SAM" id="MobiDB-lite"/>
    </source>
</evidence>
<gene>
    <name evidence="4" type="ORF">TCE0_034r11476</name>
</gene>
<dbReference type="SUPFAM" id="SSF46565">
    <property type="entry name" value="Chaperone J-domain"/>
    <property type="match status" value="1"/>
</dbReference>
<comment type="caution">
    <text evidence="4">The sequence shown here is derived from an EMBL/GenBank/DDBJ whole genome shotgun (WGS) entry which is preliminary data.</text>
</comment>
<dbReference type="InterPro" id="IPR018253">
    <property type="entry name" value="DnaJ_domain_CS"/>
</dbReference>
<dbReference type="Proteomes" id="UP000053095">
    <property type="component" value="Unassembled WGS sequence"/>
</dbReference>
<dbReference type="PROSITE" id="PS50076">
    <property type="entry name" value="DNAJ_2"/>
    <property type="match status" value="1"/>
</dbReference>
<name>A0A6V8HEE5_TALPI</name>
<feature type="domain" description="J" evidence="3">
    <location>
        <begin position="62"/>
        <end position="137"/>
    </location>
</feature>
<dbReference type="AlphaFoldDB" id="A0A6V8HEE5"/>
<dbReference type="SMART" id="SM00271">
    <property type="entry name" value="DnaJ"/>
    <property type="match status" value="1"/>
</dbReference>
<accession>A0A6V8HEE5</accession>
<feature type="compositionally biased region" description="Basic and acidic residues" evidence="1">
    <location>
        <begin position="135"/>
        <end position="153"/>
    </location>
</feature>
<dbReference type="PANTHER" id="PTHR24074">
    <property type="entry name" value="CO-CHAPERONE PROTEIN DJLA"/>
    <property type="match status" value="1"/>
</dbReference>
<dbReference type="InterPro" id="IPR001623">
    <property type="entry name" value="DnaJ_domain"/>
</dbReference>